<accession>A0A1W1BRJ6</accession>
<gene>
    <name evidence="1" type="ORF">MNB_SM-4-283</name>
</gene>
<sequence>MGAISCISNCLSFESSSPSTGQHIADNPDKTFGVFIVTHGDCE</sequence>
<organism evidence="1">
    <name type="scientific">hydrothermal vent metagenome</name>
    <dbReference type="NCBI Taxonomy" id="652676"/>
    <lineage>
        <taxon>unclassified sequences</taxon>
        <taxon>metagenomes</taxon>
        <taxon>ecological metagenomes</taxon>
    </lineage>
</organism>
<dbReference type="AlphaFoldDB" id="A0A1W1BRJ6"/>
<dbReference type="EMBL" id="FPHF01000031">
    <property type="protein sequence ID" value="SFV56146.1"/>
    <property type="molecule type" value="Genomic_DNA"/>
</dbReference>
<reference evidence="1" key="1">
    <citation type="submission" date="2016-10" db="EMBL/GenBank/DDBJ databases">
        <authorList>
            <person name="de Groot N.N."/>
        </authorList>
    </citation>
    <scope>NUCLEOTIDE SEQUENCE</scope>
</reference>
<name>A0A1W1BRJ6_9ZZZZ</name>
<proteinExistence type="predicted"/>
<evidence type="ECO:0000313" key="1">
    <source>
        <dbReference type="EMBL" id="SFV56146.1"/>
    </source>
</evidence>
<protein>
    <submittedName>
        <fullName evidence="1">Uncharacterized protein</fullName>
    </submittedName>
</protein>